<dbReference type="RefSeq" id="WP_022211887.1">
    <property type="nucleotide sequence ID" value="NZ_JACOOQ010000017.1"/>
</dbReference>
<accession>A0A8I0AE89</accession>
<organism evidence="1 2">
    <name type="scientific">Clostridium lentum</name>
    <dbReference type="NCBI Taxonomy" id="2763037"/>
    <lineage>
        <taxon>Bacteria</taxon>
        <taxon>Bacillati</taxon>
        <taxon>Bacillota</taxon>
        <taxon>Clostridia</taxon>
        <taxon>Eubacteriales</taxon>
        <taxon>Clostridiaceae</taxon>
        <taxon>Clostridium</taxon>
    </lineage>
</organism>
<reference evidence="1" key="1">
    <citation type="submission" date="2020-08" db="EMBL/GenBank/DDBJ databases">
        <title>Genome public.</title>
        <authorList>
            <person name="Liu C."/>
            <person name="Sun Q."/>
        </authorList>
    </citation>
    <scope>NUCLEOTIDE SEQUENCE</scope>
    <source>
        <strain evidence="1">NSJ-42</strain>
    </source>
</reference>
<keyword evidence="2" id="KW-1185">Reference proteome</keyword>
<evidence type="ECO:0000313" key="1">
    <source>
        <dbReference type="EMBL" id="MBC5640789.1"/>
    </source>
</evidence>
<comment type="caution">
    <text evidence="1">The sequence shown here is derived from an EMBL/GenBank/DDBJ whole genome shotgun (WGS) entry which is preliminary data.</text>
</comment>
<dbReference type="Proteomes" id="UP000662088">
    <property type="component" value="Unassembled WGS sequence"/>
</dbReference>
<name>A0A8I0AE89_9CLOT</name>
<proteinExistence type="predicted"/>
<evidence type="ECO:0000313" key="2">
    <source>
        <dbReference type="Proteomes" id="UP000662088"/>
    </source>
</evidence>
<protein>
    <submittedName>
        <fullName evidence="1">Uncharacterized protein</fullName>
    </submittedName>
</protein>
<dbReference type="AlphaFoldDB" id="A0A8I0AE89"/>
<sequence>MTLPYYEKLPCGGILTIVNNKWFIQYSFLPLDPNGGNISIIIKSTDIDNHLIALRNNFELFKSIEHNCDECIYGIPAYMNMTINVHGPSKGVCLEGYYRPISTEKEFQLVKDSFLYAKEKAMELLKNKSTN</sequence>
<dbReference type="EMBL" id="JACOOQ010000017">
    <property type="protein sequence ID" value="MBC5640789.1"/>
    <property type="molecule type" value="Genomic_DNA"/>
</dbReference>
<gene>
    <name evidence="1" type="ORF">H8R92_10220</name>
</gene>